<dbReference type="AlphaFoldDB" id="A0AAV6XH23"/>
<evidence type="ECO:0000259" key="5">
    <source>
        <dbReference type="PROSITE" id="PS51485"/>
    </source>
</evidence>
<proteinExistence type="predicted"/>
<dbReference type="Proteomes" id="UP000826271">
    <property type="component" value="Unassembled WGS sequence"/>
</dbReference>
<keyword evidence="7" id="KW-1185">Reference proteome</keyword>
<keyword evidence="4" id="KW-0732">Signal</keyword>
<reference evidence="6" key="1">
    <citation type="submission" date="2019-10" db="EMBL/GenBank/DDBJ databases">
        <authorList>
            <person name="Zhang R."/>
            <person name="Pan Y."/>
            <person name="Wang J."/>
            <person name="Ma R."/>
            <person name="Yu S."/>
        </authorList>
    </citation>
    <scope>NUCLEOTIDE SEQUENCE</scope>
    <source>
        <strain evidence="6">LA-IB0</strain>
        <tissue evidence="6">Leaf</tissue>
    </source>
</reference>
<dbReference type="Pfam" id="PF02298">
    <property type="entry name" value="Cu_bind_like"/>
    <property type="match status" value="1"/>
</dbReference>
<dbReference type="FunFam" id="2.60.40.420:FF:000034">
    <property type="entry name" value="Cupredoxin superfamily protein"/>
    <property type="match status" value="1"/>
</dbReference>
<dbReference type="CDD" id="cd13920">
    <property type="entry name" value="Stellacyanin"/>
    <property type="match status" value="1"/>
</dbReference>
<evidence type="ECO:0000256" key="2">
    <source>
        <dbReference type="ARBA" id="ARBA00023180"/>
    </source>
</evidence>
<evidence type="ECO:0000313" key="7">
    <source>
        <dbReference type="Proteomes" id="UP000826271"/>
    </source>
</evidence>
<dbReference type="PROSITE" id="PS51485">
    <property type="entry name" value="PHYTOCYANIN"/>
    <property type="match status" value="1"/>
</dbReference>
<feature type="region of interest" description="Disordered" evidence="3">
    <location>
        <begin position="128"/>
        <end position="176"/>
    </location>
</feature>
<comment type="caution">
    <text evidence="6">The sequence shown here is derived from an EMBL/GenBank/DDBJ whole genome shotgun (WGS) entry which is preliminary data.</text>
</comment>
<evidence type="ECO:0000256" key="1">
    <source>
        <dbReference type="ARBA" id="ARBA00023157"/>
    </source>
</evidence>
<keyword evidence="1" id="KW-1015">Disulfide bond</keyword>
<dbReference type="EMBL" id="WHWC01000007">
    <property type="protein sequence ID" value="KAG8379831.1"/>
    <property type="molecule type" value="Genomic_DNA"/>
</dbReference>
<feature type="domain" description="Phytocyanin" evidence="5">
    <location>
        <begin position="25"/>
        <end position="128"/>
    </location>
</feature>
<evidence type="ECO:0000256" key="3">
    <source>
        <dbReference type="SAM" id="MobiDB-lite"/>
    </source>
</evidence>
<protein>
    <recommendedName>
        <fullName evidence="5">Phytocyanin domain-containing protein</fullName>
    </recommendedName>
</protein>
<sequence length="206" mass="20927">MDRLSCLTVCGAILAIMLNCASAQNVHVVGDGLGWDIPPNTVSYANWASGRTFVIGDILVFNFMTNQHDVLQVPQASYAACTQDNAIGNLITTGPANITLDSAGDHHYICTVGRHCLAGQRLAITVSSTPGAANPPMTTPPTTPTTPSPTSTQPDACAPTDPSGVGGPTAAMGPAGGPAQLNSASITSLATTLLLSILSLGIALVF</sequence>
<organism evidence="6 7">
    <name type="scientific">Buddleja alternifolia</name>
    <dbReference type="NCBI Taxonomy" id="168488"/>
    <lineage>
        <taxon>Eukaryota</taxon>
        <taxon>Viridiplantae</taxon>
        <taxon>Streptophyta</taxon>
        <taxon>Embryophyta</taxon>
        <taxon>Tracheophyta</taxon>
        <taxon>Spermatophyta</taxon>
        <taxon>Magnoliopsida</taxon>
        <taxon>eudicotyledons</taxon>
        <taxon>Gunneridae</taxon>
        <taxon>Pentapetalae</taxon>
        <taxon>asterids</taxon>
        <taxon>lamiids</taxon>
        <taxon>Lamiales</taxon>
        <taxon>Scrophulariaceae</taxon>
        <taxon>Buddlejeae</taxon>
        <taxon>Buddleja</taxon>
    </lineage>
</organism>
<feature type="compositionally biased region" description="Pro residues" evidence="3">
    <location>
        <begin position="137"/>
        <end position="147"/>
    </location>
</feature>
<dbReference type="GO" id="GO:0009055">
    <property type="term" value="F:electron transfer activity"/>
    <property type="evidence" value="ECO:0007669"/>
    <property type="project" value="InterPro"/>
</dbReference>
<dbReference type="Gene3D" id="2.60.40.420">
    <property type="entry name" value="Cupredoxins - blue copper proteins"/>
    <property type="match status" value="1"/>
</dbReference>
<evidence type="ECO:0000256" key="4">
    <source>
        <dbReference type="SAM" id="SignalP"/>
    </source>
</evidence>
<feature type="chain" id="PRO_5043574475" description="Phytocyanin domain-containing protein" evidence="4">
    <location>
        <begin position="24"/>
        <end position="206"/>
    </location>
</feature>
<evidence type="ECO:0000313" key="6">
    <source>
        <dbReference type="EMBL" id="KAG8379831.1"/>
    </source>
</evidence>
<dbReference type="PANTHER" id="PTHR33021">
    <property type="entry name" value="BLUE COPPER PROTEIN"/>
    <property type="match status" value="1"/>
</dbReference>
<accession>A0AAV6XH23</accession>
<dbReference type="InterPro" id="IPR003245">
    <property type="entry name" value="Phytocyanin_dom"/>
</dbReference>
<gene>
    <name evidence="6" type="ORF">BUALT_Bualt07G0130300</name>
</gene>
<dbReference type="InterPro" id="IPR008972">
    <property type="entry name" value="Cupredoxin"/>
</dbReference>
<keyword evidence="2" id="KW-0325">Glycoprotein</keyword>
<dbReference type="InterPro" id="IPR039391">
    <property type="entry name" value="Phytocyanin-like"/>
</dbReference>
<feature type="signal peptide" evidence="4">
    <location>
        <begin position="1"/>
        <end position="23"/>
    </location>
</feature>
<dbReference type="SUPFAM" id="SSF49503">
    <property type="entry name" value="Cupredoxins"/>
    <property type="match status" value="1"/>
</dbReference>
<dbReference type="PANTHER" id="PTHR33021:SF189">
    <property type="entry name" value="CUCUMBER PEELING CUPREDOXIN-LIKE"/>
    <property type="match status" value="1"/>
</dbReference>
<name>A0AAV6XH23_9LAMI</name>
<dbReference type="GO" id="GO:0005886">
    <property type="term" value="C:plasma membrane"/>
    <property type="evidence" value="ECO:0007669"/>
    <property type="project" value="TreeGrafter"/>
</dbReference>